<sequence>MPAVEVAIVLPGVESGLRFTADQADVPLFIEPPVGAHDQTLSGVFERAVELAVDLAAMAERLNPHPPGIRAAGGLTR</sequence>
<gene>
    <name evidence="1" type="ORF">PS624_04616</name>
</gene>
<dbReference type="Proteomes" id="UP000326241">
    <property type="component" value="Unassembled WGS sequence"/>
</dbReference>
<evidence type="ECO:0000313" key="1">
    <source>
        <dbReference type="EMBL" id="VVN26624.1"/>
    </source>
</evidence>
<reference evidence="1 2" key="1">
    <citation type="submission" date="2019-09" db="EMBL/GenBank/DDBJ databases">
        <authorList>
            <person name="Chandra G."/>
            <person name="Truman W A."/>
        </authorList>
    </citation>
    <scope>NUCLEOTIDE SEQUENCE [LARGE SCALE GENOMIC DNA]</scope>
    <source>
        <strain evidence="1">PS624</strain>
    </source>
</reference>
<dbReference type="AlphaFoldDB" id="A0A5E6WDH2"/>
<protein>
    <submittedName>
        <fullName evidence="1">Uncharacterized protein</fullName>
    </submittedName>
</protein>
<accession>A0A5E6WDH2</accession>
<name>A0A5E6WDH2_PSEFL</name>
<proteinExistence type="predicted"/>
<organism evidence="1 2">
    <name type="scientific">Pseudomonas fluorescens</name>
    <dbReference type="NCBI Taxonomy" id="294"/>
    <lineage>
        <taxon>Bacteria</taxon>
        <taxon>Pseudomonadati</taxon>
        <taxon>Pseudomonadota</taxon>
        <taxon>Gammaproteobacteria</taxon>
        <taxon>Pseudomonadales</taxon>
        <taxon>Pseudomonadaceae</taxon>
        <taxon>Pseudomonas</taxon>
    </lineage>
</organism>
<dbReference type="EMBL" id="CABVGZ010000063">
    <property type="protein sequence ID" value="VVN26624.1"/>
    <property type="molecule type" value="Genomic_DNA"/>
</dbReference>
<evidence type="ECO:0000313" key="2">
    <source>
        <dbReference type="Proteomes" id="UP000326241"/>
    </source>
</evidence>